<dbReference type="EMBL" id="MZ969066">
    <property type="protein sequence ID" value="UNG44329.1"/>
    <property type="molecule type" value="Genomic_RNA"/>
</dbReference>
<organism evidence="3 4">
    <name type="scientific">Fusarium asiaticum negative-stranded RNA virus 1</name>
    <dbReference type="NCBI Taxonomy" id="2921215"/>
    <lineage>
        <taxon>Viruses</taxon>
        <taxon>Riboviria</taxon>
        <taxon>Orthornavirae</taxon>
        <taxon>Negarnaviricota</taxon>
        <taxon>Haploviricotina</taxon>
        <taxon>Monjiviricetes</taxon>
        <taxon>Mononegavirales</taxon>
        <taxon>Mymonaviridae</taxon>
        <taxon>Sclerotimonavirus</taxon>
        <taxon>Sclerotimonavirus asiafusarii</taxon>
    </lineage>
</organism>
<dbReference type="KEGG" id="vg:80544342"/>
<accession>A0AA46MKB0</accession>
<keyword evidence="1" id="KW-0175">Coiled coil</keyword>
<sequence length="259" mass="29310">MSSNQPVVDDVSSGKKDIEDYDLHDSHVFSKEDVTDENLMKSLQALQGIGTAASSSPPKPVDDDSVQTVKVVASEEEDSQNSARTEFYSRDCIANMKSMKDVRDVVDSMMDTIEAFSDRSKLLQRAQKQQAKEIDNLKLLVDAKNATVSSMQKIIDKQQERIKEMEEDLSSIDSMVLDKLDKFNENVKARIQESNEAVRQAPDLIERILDCTNQVIAFLPDDIKKTTKEVKLTETEQQVMTTIRSNTKVQKKKLPKHLR</sequence>
<feature type="region of interest" description="Disordered" evidence="2">
    <location>
        <begin position="1"/>
        <end position="25"/>
    </location>
</feature>
<protein>
    <submittedName>
        <fullName evidence="3">Uncharacterized protein</fullName>
    </submittedName>
</protein>
<dbReference type="RefSeq" id="YP_010805441.1">
    <property type="nucleotide sequence ID" value="NC_077150.1"/>
</dbReference>
<keyword evidence="4" id="KW-1185">Reference proteome</keyword>
<evidence type="ECO:0000256" key="1">
    <source>
        <dbReference type="SAM" id="Coils"/>
    </source>
</evidence>
<feature type="coiled-coil region" evidence="1">
    <location>
        <begin position="148"/>
        <end position="175"/>
    </location>
</feature>
<evidence type="ECO:0000313" key="3">
    <source>
        <dbReference type="EMBL" id="UNG44329.1"/>
    </source>
</evidence>
<feature type="region of interest" description="Disordered" evidence="2">
    <location>
        <begin position="49"/>
        <end position="68"/>
    </location>
</feature>
<dbReference type="GeneID" id="80544342"/>
<dbReference type="Proteomes" id="UP001178061">
    <property type="component" value="Segment"/>
</dbReference>
<evidence type="ECO:0000313" key="4">
    <source>
        <dbReference type="Proteomes" id="UP001178061"/>
    </source>
</evidence>
<evidence type="ECO:0000256" key="2">
    <source>
        <dbReference type="SAM" id="MobiDB-lite"/>
    </source>
</evidence>
<feature type="compositionally biased region" description="Basic and acidic residues" evidence="2">
    <location>
        <begin position="12"/>
        <end position="25"/>
    </location>
</feature>
<name>A0AA46MKB0_9MONO</name>
<proteinExistence type="predicted"/>
<reference evidence="3 4" key="1">
    <citation type="journal article" date="2023" name="J">
        <title>Discovery and Characterization of Putative Glycoprotein-Encoding Mycoviruses in the Bunyavirales.</title>
        <authorList>
            <person name="Huang H."/>
            <person name="Hua X."/>
            <person name="Pang X."/>
            <person name="Zhang Z."/>
            <person name="Ren J."/>
            <person name="Cheng J."/>
            <person name="Fu Y."/>
            <person name="Xiao X."/>
            <person name="Lin Y."/>
            <person name="Chen T."/>
            <person name="Li B."/>
            <person name="Liu H."/>
            <person name="Jiang D."/>
            <person name="Xie J."/>
        </authorList>
    </citation>
    <scope>NUCLEOTIDE SEQUENCE [LARGE SCALE GENOMIC DNA]</scope>
    <source>
        <strain evidence="3 4">SZ-160</strain>
    </source>
</reference>